<dbReference type="InterPro" id="IPR003423">
    <property type="entry name" value="OMP_efflux"/>
</dbReference>
<evidence type="ECO:0000256" key="1">
    <source>
        <dbReference type="ARBA" id="ARBA00007613"/>
    </source>
</evidence>
<keyword evidence="4" id="KW-1185">Reference proteome</keyword>
<accession>A0A7M1AXI4</accession>
<dbReference type="SUPFAM" id="SSF56954">
    <property type="entry name" value="Outer membrane efflux proteins (OEP)"/>
    <property type="match status" value="1"/>
</dbReference>
<dbReference type="GO" id="GO:0015562">
    <property type="term" value="F:efflux transmembrane transporter activity"/>
    <property type="evidence" value="ECO:0007669"/>
    <property type="project" value="InterPro"/>
</dbReference>
<dbReference type="Proteomes" id="UP000593910">
    <property type="component" value="Chromosome"/>
</dbReference>
<comment type="similarity">
    <text evidence="1">Belongs to the outer membrane factor (OMF) (TC 1.B.17) family.</text>
</comment>
<dbReference type="KEGG" id="smax:FJR03_10650"/>
<sequence length="394" mass="45212">MSISTFVTLSHAEDVALTADKSTILEQKKKSIEAGAEVQRYEWLSPLNLSASHTQQYSDKTNTRSGLSQLSASFSQNLFRSGGIYYTIKYANDKYNYDALSLEQQHKNYQKEIILSALRIKKYELQLKQSEYLVENKKITLFLKQTQYELGDIDITLLNDALMEKNTEQTNYVLLQETLANEQLELQKYTEAAVDSISLPTFSLIDEETYTKNNYNIAMAKQQNSVTYDSYRKGMAEYLPSLKLNAQATYTSYDSGAVVLNQNGTLYSAGLVLNIPLDYNTFAAKEEMYTSFLEQKAQTNDTQREELLEYKKTLLSIKRYQDVNKILQENLELYTKLKKITQKAFETGYKTGYDVQILENSINSAKLEIEINKINIQLSLATLHFALRDTKEQL</sequence>
<evidence type="ECO:0000256" key="2">
    <source>
        <dbReference type="SAM" id="Coils"/>
    </source>
</evidence>
<keyword evidence="2" id="KW-0175">Coiled coil</keyword>
<proteinExistence type="inferred from homology"/>
<evidence type="ECO:0000313" key="4">
    <source>
        <dbReference type="Proteomes" id="UP000593910"/>
    </source>
</evidence>
<dbReference type="Pfam" id="PF02321">
    <property type="entry name" value="OEP"/>
    <property type="match status" value="1"/>
</dbReference>
<protein>
    <submittedName>
        <fullName evidence="3">TolC family protein</fullName>
    </submittedName>
</protein>
<reference evidence="3 4" key="1">
    <citation type="submission" date="2019-06" db="EMBL/GenBank/DDBJ databases">
        <title>Sulfurimonas gotlandica sp. nov., a chemoautotrophic and psychrotolerant epsilonproteobacterium isolated from a pelagic redoxcline, and an emended description of the genus Sulfurimonas.</title>
        <authorList>
            <person name="Wang S."/>
            <person name="Jiang L."/>
            <person name="Shao Z."/>
        </authorList>
    </citation>
    <scope>NUCLEOTIDE SEQUENCE [LARGE SCALE GENOMIC DNA]</scope>
    <source>
        <strain evidence="3 4">B2</strain>
    </source>
</reference>
<dbReference type="EMBL" id="CP041165">
    <property type="protein sequence ID" value="QOP42169.1"/>
    <property type="molecule type" value="Genomic_DNA"/>
</dbReference>
<organism evidence="3 4">
    <name type="scientific">Sulfurimonas marina</name>
    <dbReference type="NCBI Taxonomy" id="2590551"/>
    <lineage>
        <taxon>Bacteria</taxon>
        <taxon>Pseudomonadati</taxon>
        <taxon>Campylobacterota</taxon>
        <taxon>Epsilonproteobacteria</taxon>
        <taxon>Campylobacterales</taxon>
        <taxon>Sulfurimonadaceae</taxon>
        <taxon>Sulfurimonas</taxon>
    </lineage>
</organism>
<evidence type="ECO:0000313" key="3">
    <source>
        <dbReference type="EMBL" id="QOP42169.1"/>
    </source>
</evidence>
<dbReference type="Gene3D" id="1.20.1600.10">
    <property type="entry name" value="Outer membrane efflux proteins (OEP)"/>
    <property type="match status" value="2"/>
</dbReference>
<feature type="coiled-coil region" evidence="2">
    <location>
        <begin position="293"/>
        <end position="337"/>
    </location>
</feature>
<dbReference type="AlphaFoldDB" id="A0A7M1AXI4"/>
<gene>
    <name evidence="3" type="ORF">FJR03_10650</name>
</gene>
<name>A0A7M1AXI4_9BACT</name>
<dbReference type="RefSeq" id="WP_193113490.1">
    <property type="nucleotide sequence ID" value="NZ_CP041165.1"/>
</dbReference>